<dbReference type="GO" id="GO:0016020">
    <property type="term" value="C:membrane"/>
    <property type="evidence" value="ECO:0007669"/>
    <property type="project" value="InterPro"/>
</dbReference>
<dbReference type="InterPro" id="IPR005331">
    <property type="entry name" value="Sulfotransferase"/>
</dbReference>
<dbReference type="GO" id="GO:0008146">
    <property type="term" value="F:sulfotransferase activity"/>
    <property type="evidence" value="ECO:0007669"/>
    <property type="project" value="InterPro"/>
</dbReference>
<dbReference type="EMBL" id="JATAAI010000008">
    <property type="protein sequence ID" value="KAK1743876.1"/>
    <property type="molecule type" value="Genomic_DNA"/>
</dbReference>
<evidence type="ECO:0000313" key="1">
    <source>
        <dbReference type="EMBL" id="KAK1743876.1"/>
    </source>
</evidence>
<dbReference type="Pfam" id="PF03567">
    <property type="entry name" value="Sulfotransfer_2"/>
    <property type="match status" value="1"/>
</dbReference>
<gene>
    <name evidence="1" type="ORF">QTG54_005473</name>
</gene>
<dbReference type="Gene3D" id="3.40.50.300">
    <property type="entry name" value="P-loop containing nucleotide triphosphate hydrolases"/>
    <property type="match status" value="1"/>
</dbReference>
<reference evidence="1" key="1">
    <citation type="submission" date="2023-06" db="EMBL/GenBank/DDBJ databases">
        <title>Survivors Of The Sea: Transcriptome response of Skeletonema marinoi to long-term dormancy.</title>
        <authorList>
            <person name="Pinder M.I.M."/>
            <person name="Kourtchenko O."/>
            <person name="Robertson E.K."/>
            <person name="Larsson T."/>
            <person name="Maumus F."/>
            <person name="Osuna-Cruz C.M."/>
            <person name="Vancaester E."/>
            <person name="Stenow R."/>
            <person name="Vandepoele K."/>
            <person name="Ploug H."/>
            <person name="Bruchert V."/>
            <person name="Godhe A."/>
            <person name="Topel M."/>
        </authorList>
    </citation>
    <scope>NUCLEOTIDE SEQUENCE</scope>
    <source>
        <strain evidence="1">R05AC</strain>
    </source>
</reference>
<evidence type="ECO:0000313" key="2">
    <source>
        <dbReference type="Proteomes" id="UP001224775"/>
    </source>
</evidence>
<accession>A0AAD9DDR9</accession>
<name>A0AAD9DDR9_9STRA</name>
<comment type="caution">
    <text evidence="1">The sequence shown here is derived from an EMBL/GenBank/DDBJ whole genome shotgun (WGS) entry which is preliminary data.</text>
</comment>
<proteinExistence type="predicted"/>
<dbReference type="InterPro" id="IPR027417">
    <property type="entry name" value="P-loop_NTPase"/>
</dbReference>
<organism evidence="1 2">
    <name type="scientific">Skeletonema marinoi</name>
    <dbReference type="NCBI Taxonomy" id="267567"/>
    <lineage>
        <taxon>Eukaryota</taxon>
        <taxon>Sar</taxon>
        <taxon>Stramenopiles</taxon>
        <taxon>Ochrophyta</taxon>
        <taxon>Bacillariophyta</taxon>
        <taxon>Coscinodiscophyceae</taxon>
        <taxon>Thalassiosirophycidae</taxon>
        <taxon>Thalassiosirales</taxon>
        <taxon>Skeletonemataceae</taxon>
        <taxon>Skeletonema</taxon>
        <taxon>Skeletonema marinoi-dohrnii complex</taxon>
    </lineage>
</organism>
<dbReference type="Proteomes" id="UP001224775">
    <property type="component" value="Unassembled WGS sequence"/>
</dbReference>
<sequence length="330" mass="37674">MFIVAVWVIIENYLIIYQDEDEVSLDDDMHYVKTRHVKDLKIHTSSFSSIQNATVIELITQSQSVRPRFNATLIVFFHVPKTGGTSIQNNFTSYRGRYNQIKKSIDKWLQQTSHSSDNEVEFVEIHAGSCPSFMQLHKQVASWRKAAEAKGINFFSFTLVREPISFAFSVYNDLCVMRGQCGGGLNAFMEMDWVNKQTQFLNTGWSKFYQGRRRSNRTEDMGPSESEAALLFTKMKSILDWVGPSECLVNDTIPLLKYYIPSIDVDNFSSSNVVKKDLDGILYKSMLSHNELDYLHSIMRLDTMLYQNVVNHYGSSCFACASPVSSFSGP</sequence>
<keyword evidence="2" id="KW-1185">Reference proteome</keyword>
<dbReference type="AlphaFoldDB" id="A0AAD9DDR9"/>
<protein>
    <submittedName>
        <fullName evidence="1">Uncharacterized protein</fullName>
    </submittedName>
</protein>